<feature type="transmembrane region" description="Helical" evidence="1">
    <location>
        <begin position="60"/>
        <end position="83"/>
    </location>
</feature>
<sequence>MLGIVVFGLLLAGITVWPAVGELKLAVRIVWGDGAPTGALHSFVLRAIEGLESVEASYTFLLYAHDWLAFAHIVLAILFAGAIRDPIRNVWIVQCGLIMCALVPVLAAICIPMRGIPLWWFWIDFAFAPAAALPLWIALRDIRRAEAG</sequence>
<evidence type="ECO:0000256" key="1">
    <source>
        <dbReference type="SAM" id="Phobius"/>
    </source>
</evidence>
<dbReference type="EMBL" id="LAZR01023312">
    <property type="protein sequence ID" value="KKL78938.1"/>
    <property type="molecule type" value="Genomic_DNA"/>
</dbReference>
<comment type="caution">
    <text evidence="2">The sequence shown here is derived from an EMBL/GenBank/DDBJ whole genome shotgun (WGS) entry which is preliminary data.</text>
</comment>
<feature type="transmembrane region" description="Helical" evidence="1">
    <location>
        <begin position="90"/>
        <end position="113"/>
    </location>
</feature>
<dbReference type="AlphaFoldDB" id="A0A0F9EXX2"/>
<accession>A0A0F9EXX2</accession>
<keyword evidence="1" id="KW-1133">Transmembrane helix</keyword>
<keyword evidence="1" id="KW-0472">Membrane</keyword>
<protein>
    <submittedName>
        <fullName evidence="2">Uncharacterized protein</fullName>
    </submittedName>
</protein>
<evidence type="ECO:0000313" key="2">
    <source>
        <dbReference type="EMBL" id="KKL78938.1"/>
    </source>
</evidence>
<feature type="transmembrane region" description="Helical" evidence="1">
    <location>
        <begin position="119"/>
        <end position="139"/>
    </location>
</feature>
<organism evidence="2">
    <name type="scientific">marine sediment metagenome</name>
    <dbReference type="NCBI Taxonomy" id="412755"/>
    <lineage>
        <taxon>unclassified sequences</taxon>
        <taxon>metagenomes</taxon>
        <taxon>ecological metagenomes</taxon>
    </lineage>
</organism>
<gene>
    <name evidence="2" type="ORF">LCGC14_2019870</name>
</gene>
<reference evidence="2" key="1">
    <citation type="journal article" date="2015" name="Nature">
        <title>Complex archaea that bridge the gap between prokaryotes and eukaryotes.</title>
        <authorList>
            <person name="Spang A."/>
            <person name="Saw J.H."/>
            <person name="Jorgensen S.L."/>
            <person name="Zaremba-Niedzwiedzka K."/>
            <person name="Martijn J."/>
            <person name="Lind A.E."/>
            <person name="van Eijk R."/>
            <person name="Schleper C."/>
            <person name="Guy L."/>
            <person name="Ettema T.J."/>
        </authorList>
    </citation>
    <scope>NUCLEOTIDE SEQUENCE</scope>
</reference>
<proteinExistence type="predicted"/>
<name>A0A0F9EXX2_9ZZZZ</name>
<keyword evidence="1" id="KW-0812">Transmembrane</keyword>